<evidence type="ECO:0000256" key="1">
    <source>
        <dbReference type="SAM" id="MobiDB-lite"/>
    </source>
</evidence>
<reference evidence="2" key="1">
    <citation type="submission" date="2023-04" db="EMBL/GenBank/DDBJ databases">
        <title>Phytophthora fragariaefolia NBRC 109709.</title>
        <authorList>
            <person name="Ichikawa N."/>
            <person name="Sato H."/>
            <person name="Tonouchi N."/>
        </authorList>
    </citation>
    <scope>NUCLEOTIDE SEQUENCE</scope>
    <source>
        <strain evidence="2">NBRC 109709</strain>
    </source>
</reference>
<feature type="compositionally biased region" description="Basic and acidic residues" evidence="1">
    <location>
        <begin position="295"/>
        <end position="309"/>
    </location>
</feature>
<gene>
    <name evidence="2" type="ORF">Pfra01_001809900</name>
</gene>
<dbReference type="AlphaFoldDB" id="A0A9W7D1Z1"/>
<evidence type="ECO:0000313" key="3">
    <source>
        <dbReference type="Proteomes" id="UP001165121"/>
    </source>
</evidence>
<dbReference type="EMBL" id="BSXT01002179">
    <property type="protein sequence ID" value="GMF47654.1"/>
    <property type="molecule type" value="Genomic_DNA"/>
</dbReference>
<comment type="caution">
    <text evidence="2">The sequence shown here is derived from an EMBL/GenBank/DDBJ whole genome shotgun (WGS) entry which is preliminary data.</text>
</comment>
<name>A0A9W7D1Z1_9STRA</name>
<evidence type="ECO:0000313" key="2">
    <source>
        <dbReference type="EMBL" id="GMF47654.1"/>
    </source>
</evidence>
<proteinExistence type="predicted"/>
<accession>A0A9W7D1Z1</accession>
<keyword evidence="3" id="KW-1185">Reference proteome</keyword>
<sequence length="333" mass="36668">MIRATRIDPAALEHHVNTKLQSAISAANNVAQTEARAVAEAHAVQHAEENDIRGAEAFKQLEIQLHATLAHRMRDVLTAHMEQVDTAIRLAIAAQGQKIVKLVQDQLDAFEKDIAARIEDSCRCAEKKAKSIVRRHHAEENTAHEDTKLSLRREIAECKASVVDTAVHRADNLARAFAGTQADALDPPAFDDESSMSSGEEMQPSYSIQEADGGCDKGAEGRNELVLMKMLQTPTTRVKPEQKSNECLRDVIRSEQGKIAARARARCHSLIGDSPKQTPKSNSYKKRSTQVAPGKTEKAAKLRSDERNAMKKKKAEKAMKLAELLLNSTAFEP</sequence>
<dbReference type="OrthoDB" id="129797at2759"/>
<feature type="region of interest" description="Disordered" evidence="1">
    <location>
        <begin position="268"/>
        <end position="314"/>
    </location>
</feature>
<feature type="region of interest" description="Disordered" evidence="1">
    <location>
        <begin position="184"/>
        <end position="213"/>
    </location>
</feature>
<dbReference type="Proteomes" id="UP001165121">
    <property type="component" value="Unassembled WGS sequence"/>
</dbReference>
<protein>
    <submittedName>
        <fullName evidence="2">Unnamed protein product</fullName>
    </submittedName>
</protein>
<organism evidence="2 3">
    <name type="scientific">Phytophthora fragariaefolia</name>
    <dbReference type="NCBI Taxonomy" id="1490495"/>
    <lineage>
        <taxon>Eukaryota</taxon>
        <taxon>Sar</taxon>
        <taxon>Stramenopiles</taxon>
        <taxon>Oomycota</taxon>
        <taxon>Peronosporomycetes</taxon>
        <taxon>Peronosporales</taxon>
        <taxon>Peronosporaceae</taxon>
        <taxon>Phytophthora</taxon>
    </lineage>
</organism>